<dbReference type="InterPro" id="IPR041522">
    <property type="entry name" value="CdaR_GGDEF"/>
</dbReference>
<dbReference type="Pfam" id="PF17853">
    <property type="entry name" value="GGDEF_2"/>
    <property type="match status" value="1"/>
</dbReference>
<dbReference type="Proteomes" id="UP000450917">
    <property type="component" value="Unassembled WGS sequence"/>
</dbReference>
<gene>
    <name evidence="3" type="ORF">GNP93_12965</name>
</gene>
<dbReference type="PANTHER" id="PTHR33744:SF7">
    <property type="entry name" value="PUCR FAMILY TRANSCRIPTIONAL REGULATOR"/>
    <property type="match status" value="1"/>
</dbReference>
<dbReference type="InterPro" id="IPR025736">
    <property type="entry name" value="PucR_C-HTH_dom"/>
</dbReference>
<dbReference type="InterPro" id="IPR042070">
    <property type="entry name" value="PucR_C-HTH_sf"/>
</dbReference>
<dbReference type="EMBL" id="WNZX01000010">
    <property type="protein sequence ID" value="MUG71581.1"/>
    <property type="molecule type" value="Genomic_DNA"/>
</dbReference>
<dbReference type="AlphaFoldDB" id="A0A7X2ZCI1"/>
<dbReference type="SMART" id="SM00989">
    <property type="entry name" value="V4R"/>
    <property type="match status" value="1"/>
</dbReference>
<name>A0A7X2ZCI1_9BACL</name>
<reference evidence="3 4" key="1">
    <citation type="submission" date="2019-11" db="EMBL/GenBank/DDBJ databases">
        <title>Draft genome sequences of five Paenibacillus species of dairy origin.</title>
        <authorList>
            <person name="Olajide A.M."/>
            <person name="Chen S."/>
            <person name="Lapointe G."/>
        </authorList>
    </citation>
    <scope>NUCLEOTIDE SEQUENCE [LARGE SCALE GENOMIC DNA]</scope>
    <source>
        <strain evidence="3 4">2CS3</strain>
    </source>
</reference>
<feature type="domain" description="4-vinyl reductase 4VR" evidence="2">
    <location>
        <begin position="116"/>
        <end position="178"/>
    </location>
</feature>
<accession>A0A7X2ZCI1</accession>
<dbReference type="Pfam" id="PF06505">
    <property type="entry name" value="XylR_N"/>
    <property type="match status" value="1"/>
</dbReference>
<dbReference type="Gene3D" id="3.30.1380.20">
    <property type="entry name" value="Trafficking protein particle complex subunit 3"/>
    <property type="match status" value="1"/>
</dbReference>
<dbReference type="InterPro" id="IPR024096">
    <property type="entry name" value="NO_sig/Golgi_transp_ligand-bd"/>
</dbReference>
<dbReference type="Pfam" id="PF02830">
    <property type="entry name" value="V4R"/>
    <property type="match status" value="1"/>
</dbReference>
<evidence type="ECO:0000256" key="1">
    <source>
        <dbReference type="ARBA" id="ARBA00006754"/>
    </source>
</evidence>
<dbReference type="RefSeq" id="WP_155614801.1">
    <property type="nucleotide sequence ID" value="NZ_WNZX01000010.1"/>
</dbReference>
<protein>
    <recommendedName>
        <fullName evidence="2">4-vinyl reductase 4VR domain-containing protein</fullName>
    </recommendedName>
</protein>
<dbReference type="InterPro" id="IPR051448">
    <property type="entry name" value="CdaR-like_regulators"/>
</dbReference>
<dbReference type="SUPFAM" id="SSF111126">
    <property type="entry name" value="Ligand-binding domain in the NO signalling and Golgi transport"/>
    <property type="match status" value="1"/>
</dbReference>
<comment type="caution">
    <text evidence="3">The sequence shown here is derived from an EMBL/GenBank/DDBJ whole genome shotgun (WGS) entry which is preliminary data.</text>
</comment>
<evidence type="ECO:0000313" key="4">
    <source>
        <dbReference type="Proteomes" id="UP000450917"/>
    </source>
</evidence>
<dbReference type="Pfam" id="PF13556">
    <property type="entry name" value="HTH_30"/>
    <property type="match status" value="1"/>
</dbReference>
<keyword evidence="4" id="KW-1185">Reference proteome</keyword>
<dbReference type="InterPro" id="IPR010523">
    <property type="entry name" value="XylR_N"/>
</dbReference>
<dbReference type="Gene3D" id="1.10.10.2840">
    <property type="entry name" value="PucR C-terminal helix-turn-helix domain"/>
    <property type="match status" value="1"/>
</dbReference>
<organism evidence="3 4">
    <name type="scientific">Paenibacillus validus</name>
    <dbReference type="NCBI Taxonomy" id="44253"/>
    <lineage>
        <taxon>Bacteria</taxon>
        <taxon>Bacillati</taxon>
        <taxon>Bacillota</taxon>
        <taxon>Bacilli</taxon>
        <taxon>Bacillales</taxon>
        <taxon>Paenibacillaceae</taxon>
        <taxon>Paenibacillus</taxon>
    </lineage>
</organism>
<dbReference type="InterPro" id="IPR004096">
    <property type="entry name" value="V4R"/>
</dbReference>
<proteinExistence type="inferred from homology"/>
<comment type="similarity">
    <text evidence="1">Belongs to the CdaR family.</text>
</comment>
<evidence type="ECO:0000259" key="2">
    <source>
        <dbReference type="SMART" id="SM00989"/>
    </source>
</evidence>
<dbReference type="PANTHER" id="PTHR33744">
    <property type="entry name" value="CARBOHYDRATE DIACID REGULATOR"/>
    <property type="match status" value="1"/>
</dbReference>
<sequence length="622" mass="70733">MKAADLKLSQFYKTAFGTEDSQFEKMITIPTSALGTLRKELIETLGPEQTKGFLLRHGWHCGVSDALKMKKLDWDSNEEALYAGPKMHILHGHLEEVIILQNDFDFDEKTIHMEAIWRNSYEAKEHLKLFGKSDHAVCHTLVGYASGYLSTIIGEKVIVIEQGCHAMGDECCYSVCKTVKKWNGEVDDILKYYEPNSLINELNQTFEKLKIERDNLNKSYQVHTRLMNEVLRENDLSSIAGVLSQTAGLPVMIEDTQQKILAVSGISEEEAKQRQIHDLKVVTKTELMKAPAGHNLVTPIFFQRKIAGYCSFLYNVEQPQEVDSMILERAALACSTYMLNEHTRFSAEQRMRGSFLEDVLARQICTEELMRRAHYLGFDLKPPHFMVAIHSETIKKTLNKDLSVIDDVVNSLSIFCKDRQINALTGQKSGIIIMLLSGGDLSKISVFKKEVCRKVADFLSRKYPNDDFKLGVSSTAQLMEDITQLHEESVASLKIMNRNSNIVHFDSLGIEGVLFQAKNADTIEKFVYKKLGNLIREDKNKDMELTKTLFHYLNNGCNVHKTARVMNFSISGLRYRLQRVNEILQSDINRPNVTYQIYLALHSLIALGELDIDVEVEEGSEL</sequence>
<evidence type="ECO:0000313" key="3">
    <source>
        <dbReference type="EMBL" id="MUG71581.1"/>
    </source>
</evidence>